<dbReference type="Proteomes" id="UP001341297">
    <property type="component" value="Unassembled WGS sequence"/>
</dbReference>
<name>A0A0T6BSN6_9BACI</name>
<dbReference type="InterPro" id="IPR029058">
    <property type="entry name" value="AB_hydrolase_fold"/>
</dbReference>
<feature type="domain" description="Dienelactone hydrolase" evidence="2">
    <location>
        <begin position="48"/>
        <end position="200"/>
    </location>
</feature>
<evidence type="ECO:0000256" key="1">
    <source>
        <dbReference type="ARBA" id="ARBA00022801"/>
    </source>
</evidence>
<dbReference type="SUPFAM" id="SSF53474">
    <property type="entry name" value="alpha/beta-Hydrolases"/>
    <property type="match status" value="1"/>
</dbReference>
<evidence type="ECO:0000313" key="5">
    <source>
        <dbReference type="Proteomes" id="UP000036168"/>
    </source>
</evidence>
<keyword evidence="1 3" id="KW-0378">Hydrolase</keyword>
<evidence type="ECO:0000313" key="6">
    <source>
        <dbReference type="Proteomes" id="UP001341297"/>
    </source>
</evidence>
<evidence type="ECO:0000259" key="2">
    <source>
        <dbReference type="Pfam" id="PF01738"/>
    </source>
</evidence>
<organism evidence="3 5">
    <name type="scientific">Bacillus glycinifermentans</name>
    <dbReference type="NCBI Taxonomy" id="1664069"/>
    <lineage>
        <taxon>Bacteria</taxon>
        <taxon>Bacillati</taxon>
        <taxon>Bacillota</taxon>
        <taxon>Bacilli</taxon>
        <taxon>Bacillales</taxon>
        <taxon>Bacillaceae</taxon>
        <taxon>Bacillus</taxon>
    </lineage>
</organism>
<dbReference type="STRING" id="1664069.BGLY_3573"/>
<accession>A0A0T6BSN6</accession>
<dbReference type="RefSeq" id="WP_057957478.1">
    <property type="nucleotide sequence ID" value="NZ_JARRTL010000010.1"/>
</dbReference>
<evidence type="ECO:0000313" key="3">
    <source>
        <dbReference type="EMBL" id="KRT94644.1"/>
    </source>
</evidence>
<proteinExistence type="predicted"/>
<sequence length="295" mass="33249">MRGQLLRLLGDLPDQTEIQAKTLKKEEKDSFILETLLLGLNGIEPVPAYFVKPKQAQGKLPVVLYCHSHGGRYERGRKELIEGAEYLERPPYADELTSLGFAALAIDHWAFGDRRGKTESEIFKEMLWTGRVMWGMMVYDSIRALDYLETRDDTDTARMAVLGMSMGGLMAWWTAALDARISACVDICSQVDSETLIKTQNLDRHNLYSYVPGLVKHVSTAQIQSLIAPRPHLSLVGTADKLTPVMGIDIIEKSLTSVYKEKNAGERYEVFRSHSGHLETAAMRQKAIDFLKTWL</sequence>
<comment type="caution">
    <text evidence="3">The sequence shown here is derived from an EMBL/GenBank/DDBJ whole genome shotgun (WGS) entry which is preliminary data.</text>
</comment>
<reference evidence="3 5" key="1">
    <citation type="journal article" date="2015" name="Int. J. Syst. Evol. Microbiol.">
        <title>Bacillus glycinifermentans sp. nov., isolated from fermented soybean paste.</title>
        <authorList>
            <person name="Kim S.J."/>
            <person name="Dunlap C.A."/>
            <person name="Kwon S.W."/>
            <person name="Rooney A.P."/>
        </authorList>
    </citation>
    <scope>NUCLEOTIDE SEQUENCE [LARGE SCALE GENOMIC DNA]</scope>
    <source>
        <strain evidence="3 5">GO-13</strain>
    </source>
</reference>
<dbReference type="PROSITE" id="PS00708">
    <property type="entry name" value="PRO_ENDOPEP_SER"/>
    <property type="match status" value="1"/>
</dbReference>
<dbReference type="InterPro" id="IPR002471">
    <property type="entry name" value="Pept_S9_AS"/>
</dbReference>
<gene>
    <name evidence="3" type="ORF">AB447_213365</name>
    <name evidence="4" type="ORF">P8828_12645</name>
</gene>
<dbReference type="EMBL" id="LECW02000005">
    <property type="protein sequence ID" value="KRT94644.1"/>
    <property type="molecule type" value="Genomic_DNA"/>
</dbReference>
<dbReference type="InterPro" id="IPR002925">
    <property type="entry name" value="Dienelactn_hydro"/>
</dbReference>
<reference evidence="4 6" key="3">
    <citation type="submission" date="2023-03" db="EMBL/GenBank/DDBJ databases">
        <title>Agriculturally important microbes genome sequencing.</title>
        <authorList>
            <person name="Dunlap C."/>
        </authorList>
    </citation>
    <scope>NUCLEOTIDE SEQUENCE [LARGE SCALE GENOMIC DNA]</scope>
    <source>
        <strain evidence="4 6">CBP-3203</strain>
    </source>
</reference>
<dbReference type="Proteomes" id="UP000036168">
    <property type="component" value="Unassembled WGS sequence"/>
</dbReference>
<dbReference type="AlphaFoldDB" id="A0A0T6BSN6"/>
<dbReference type="OrthoDB" id="8183145at2"/>
<dbReference type="GO" id="GO:0004252">
    <property type="term" value="F:serine-type endopeptidase activity"/>
    <property type="evidence" value="ECO:0007669"/>
    <property type="project" value="InterPro"/>
</dbReference>
<reference evidence="3" key="2">
    <citation type="submission" date="2015-10" db="EMBL/GenBank/DDBJ databases">
        <authorList>
            <person name="Gilbert D.G."/>
        </authorList>
    </citation>
    <scope>NUCLEOTIDE SEQUENCE</scope>
    <source>
        <strain evidence="3">GO-13</strain>
    </source>
</reference>
<dbReference type="PANTHER" id="PTHR47381">
    <property type="entry name" value="ALPHA/BETA-HYDROLASES SUPERFAMILY PROTEIN"/>
    <property type="match status" value="1"/>
</dbReference>
<dbReference type="Pfam" id="PF01738">
    <property type="entry name" value="DLH"/>
    <property type="match status" value="1"/>
</dbReference>
<evidence type="ECO:0000313" key="4">
    <source>
        <dbReference type="EMBL" id="MEC0485684.1"/>
    </source>
</evidence>
<keyword evidence="6" id="KW-1185">Reference proteome</keyword>
<dbReference type="EMBL" id="JARRTL010000010">
    <property type="protein sequence ID" value="MEC0485684.1"/>
    <property type="molecule type" value="Genomic_DNA"/>
</dbReference>
<dbReference type="GO" id="GO:0006508">
    <property type="term" value="P:proteolysis"/>
    <property type="evidence" value="ECO:0007669"/>
    <property type="project" value="InterPro"/>
</dbReference>
<dbReference type="PANTHER" id="PTHR47381:SF3">
    <property type="entry name" value="ALPHA_BETA-HYDROLASES SUPERFAMILY PROTEIN"/>
    <property type="match status" value="1"/>
</dbReference>
<dbReference type="Gene3D" id="3.40.50.1820">
    <property type="entry name" value="alpha/beta hydrolase"/>
    <property type="match status" value="1"/>
</dbReference>
<protein>
    <submittedName>
        <fullName evidence="3 4">Hydrolase</fullName>
    </submittedName>
</protein>